<proteinExistence type="predicted"/>
<dbReference type="InterPro" id="IPR011989">
    <property type="entry name" value="ARM-like"/>
</dbReference>
<reference evidence="1 3" key="1">
    <citation type="submission" date="2019-03" db="EMBL/GenBank/DDBJ databases">
        <title>Single cell metagenomics reveals metabolic interactions within the superorganism composed of flagellate Streblomastix strix and complex community of Bacteroidetes bacteria on its surface.</title>
        <authorList>
            <person name="Treitli S.C."/>
            <person name="Kolisko M."/>
            <person name="Husnik F."/>
            <person name="Keeling P."/>
            <person name="Hampl V."/>
        </authorList>
    </citation>
    <scope>NUCLEOTIDE SEQUENCE [LARGE SCALE GENOMIC DNA]</scope>
    <source>
        <strain evidence="1">ST1C</strain>
    </source>
</reference>
<dbReference type="EMBL" id="SNRW01000473">
    <property type="protein sequence ID" value="KAA6400939.1"/>
    <property type="molecule type" value="Genomic_DNA"/>
</dbReference>
<organism evidence="1 3">
    <name type="scientific">Streblomastix strix</name>
    <dbReference type="NCBI Taxonomy" id="222440"/>
    <lineage>
        <taxon>Eukaryota</taxon>
        <taxon>Metamonada</taxon>
        <taxon>Preaxostyla</taxon>
        <taxon>Oxymonadida</taxon>
        <taxon>Streblomastigidae</taxon>
        <taxon>Streblomastix</taxon>
    </lineage>
</organism>
<dbReference type="Proteomes" id="UP000324800">
    <property type="component" value="Unassembled WGS sequence"/>
</dbReference>
<gene>
    <name evidence="1" type="ORF">EZS28_003532</name>
    <name evidence="2" type="ORF">EZS28_003534</name>
</gene>
<dbReference type="InterPro" id="IPR016024">
    <property type="entry name" value="ARM-type_fold"/>
</dbReference>
<dbReference type="Gene3D" id="1.25.10.10">
    <property type="entry name" value="Leucine-rich Repeat Variant"/>
    <property type="match status" value="1"/>
</dbReference>
<protein>
    <submittedName>
        <fullName evidence="1">Uncharacterized protein</fullName>
    </submittedName>
</protein>
<accession>A0A5J4X0V4</accession>
<dbReference type="SUPFAM" id="SSF48371">
    <property type="entry name" value="ARM repeat"/>
    <property type="match status" value="1"/>
</dbReference>
<dbReference type="AlphaFoldDB" id="A0A5J4X0V4"/>
<sequence>MKELLSWIVKYDEMKRMAALQQDLKEKSSEERADIAEKGVLNEVCEILKRIRDGEDGISGVIDPACFVITLIFEGNPHLIPEALKDNGIVDLLISHIDSSVNECIDNQIESLYIIVKESLYDELHQLFRKGVVKAMSKQLDNDDPKTILKLSEIILLIIQSESNDIKDGQQNDFKVEMERDGTLQKLIETFQRPEAPRDFKDNIALSIAFLFKSQPLPSECISAIIDYLKGLIQRTEKITSCRALTSLAGLAECELNHTQLLDKEFAKEIIQHFKVQKPKLTCLKALQLTISIVKHGQSDTKVAFRTILSITLLRQLSFNQNKEISLAAKELHKLISK</sequence>
<evidence type="ECO:0000313" key="3">
    <source>
        <dbReference type="Proteomes" id="UP000324800"/>
    </source>
</evidence>
<comment type="caution">
    <text evidence="1">The sequence shown here is derived from an EMBL/GenBank/DDBJ whole genome shotgun (WGS) entry which is preliminary data.</text>
</comment>
<dbReference type="EMBL" id="SNRW01000473">
    <property type="protein sequence ID" value="KAA6400937.1"/>
    <property type="molecule type" value="Genomic_DNA"/>
</dbReference>
<name>A0A5J4X0V4_9EUKA</name>
<evidence type="ECO:0000313" key="1">
    <source>
        <dbReference type="EMBL" id="KAA6400937.1"/>
    </source>
</evidence>
<evidence type="ECO:0000313" key="2">
    <source>
        <dbReference type="EMBL" id="KAA6400939.1"/>
    </source>
</evidence>